<dbReference type="AlphaFoldDB" id="A0A370PWQ6"/>
<keyword evidence="1" id="KW-1133">Transmembrane helix</keyword>
<dbReference type="Proteomes" id="UP000254937">
    <property type="component" value="Unassembled WGS sequence"/>
</dbReference>
<gene>
    <name evidence="2" type="ORF">M752DRAFT_104540</name>
</gene>
<keyword evidence="3" id="KW-1185">Reference proteome</keyword>
<keyword evidence="1" id="KW-0812">Transmembrane</keyword>
<accession>A0A370PWQ6</accession>
<sequence>MHLKDIQWSILQERRTFSLHRHCSSGLYTGFTYIVILASLSNWYVLLVTCSIFCPSMIMGAWL</sequence>
<evidence type="ECO:0000313" key="3">
    <source>
        <dbReference type="Proteomes" id="UP000254937"/>
    </source>
</evidence>
<dbReference type="EMBL" id="KZ851846">
    <property type="protein sequence ID" value="RDK46632.1"/>
    <property type="molecule type" value="Genomic_DNA"/>
</dbReference>
<evidence type="ECO:0000256" key="1">
    <source>
        <dbReference type="SAM" id="Phobius"/>
    </source>
</evidence>
<evidence type="ECO:0000313" key="2">
    <source>
        <dbReference type="EMBL" id="RDK46632.1"/>
    </source>
</evidence>
<reference evidence="2 3" key="1">
    <citation type="submission" date="2018-07" db="EMBL/GenBank/DDBJ databases">
        <title>Section-level genome sequencing of Aspergillus section Nigri to investigate inter- and intra-species variation.</title>
        <authorList>
            <consortium name="DOE Joint Genome Institute"/>
            <person name="Vesth T.C."/>
            <person name="Nybo J.L."/>
            <person name="Theobald S."/>
            <person name="Frisvad J.C."/>
            <person name="Larsen T.O."/>
            <person name="Nielsen K.F."/>
            <person name="Hoof J.B."/>
            <person name="Brandl J."/>
            <person name="Salamov A."/>
            <person name="Riley R."/>
            <person name="Gladden J.M."/>
            <person name="Phatale P."/>
            <person name="Nielsen M.T."/>
            <person name="Lyhne E.K."/>
            <person name="Kogle M.E."/>
            <person name="Strasser K."/>
            <person name="McDonnell E."/>
            <person name="Barry K."/>
            <person name="Clum A."/>
            <person name="Chen C."/>
            <person name="Nolan M."/>
            <person name="Sandor L."/>
            <person name="Kuo A."/>
            <person name="Lipzen A."/>
            <person name="Hainaut M."/>
            <person name="Drula E."/>
            <person name="Tsang A."/>
            <person name="Magnuson J.K."/>
            <person name="Henrissat B."/>
            <person name="Wiebenga A."/>
            <person name="Simmons B.A."/>
            <person name="Makela M.R."/>
            <person name="De vries R.P."/>
            <person name="Grigoriev I.V."/>
            <person name="Mortensen U.H."/>
            <person name="Baker S.E."/>
            <person name="Andersen M.R."/>
        </authorList>
    </citation>
    <scope>NUCLEOTIDE SEQUENCE [LARGE SCALE GENOMIC DNA]</scope>
    <source>
        <strain evidence="2 3">ATCC 13157</strain>
    </source>
</reference>
<organism evidence="2 3">
    <name type="scientific">Aspergillus phoenicis ATCC 13157</name>
    <dbReference type="NCBI Taxonomy" id="1353007"/>
    <lineage>
        <taxon>Eukaryota</taxon>
        <taxon>Fungi</taxon>
        <taxon>Dikarya</taxon>
        <taxon>Ascomycota</taxon>
        <taxon>Pezizomycotina</taxon>
        <taxon>Eurotiomycetes</taxon>
        <taxon>Eurotiomycetidae</taxon>
        <taxon>Eurotiales</taxon>
        <taxon>Aspergillaceae</taxon>
        <taxon>Aspergillus</taxon>
    </lineage>
</organism>
<proteinExistence type="predicted"/>
<feature type="transmembrane region" description="Helical" evidence="1">
    <location>
        <begin position="21"/>
        <end position="38"/>
    </location>
</feature>
<protein>
    <submittedName>
        <fullName evidence="2">Uncharacterized protein</fullName>
    </submittedName>
</protein>
<name>A0A370PWQ6_ASPPH</name>
<keyword evidence="1" id="KW-0472">Membrane</keyword>